<name>F9WLA8_TRYVY</name>
<protein>
    <submittedName>
        <fullName evidence="1">Uncharacterized protein</fullName>
    </submittedName>
</protein>
<evidence type="ECO:0000313" key="1">
    <source>
        <dbReference type="EMBL" id="CCD18296.1"/>
    </source>
</evidence>
<sequence>EHFRYVLGAFDGDSEGVMCDISSVSIVLKLLLVLVCPYSYEVNKGFRLPPKEVKMLEKALVKRTEIWYTKFTGAQALIDAFWWKLLHWYATDLPKVVRRVVRSVTQGSKRAYALWGEGHLVAISTVLPMWPSVAEVLDADSVAETLNYTAVLNSMRCCDTVSALQEQCAPIDQKPALWRLLMKWCTNIHARRGLFLATGEAMRQLEGGEEAEDTTLLVLSMEELETMTLMPHTVPEQRAEQVNMLASLQTIRLWIASLSPSRETVATSALNTSDMLAKQLNSHWLWTTEKENQPRPPFGDDSLALLLSVGVAEVLTSAPCARVVDPIQEVVRNLLVERSGTDPVWQLGHFLTCRVGDGPALADALAHRFDALSEPSPRANGECHITPGPDSNSVQIDQEHIDFLAGVIRESDPSNETDWDSKKLPLLEPVLQLLLWLHDRDTEAAASLLKAYPFALWNAYSHCEELALGVAQRVAHAHPHVERLLHIEGVDLYYTALLCVRRWLRDPSGSRDSARTSLLLFLRHGNEAWECSVANALYEHIQLLHAAHGQYGEFSAWSESNLYPINPFWALCLTNTFALPTNINVNA</sequence>
<dbReference type="VEuPathDB" id="TriTrypDB:TvY486_0000860"/>
<evidence type="ECO:0000313" key="2">
    <source>
        <dbReference type="Proteomes" id="UP000009027"/>
    </source>
</evidence>
<dbReference type="EMBL" id="CAEX01000806">
    <property type="protein sequence ID" value="CCD18296.1"/>
    <property type="molecule type" value="Genomic_DNA"/>
</dbReference>
<dbReference type="Proteomes" id="UP000009027">
    <property type="component" value="Unassembled WGS sequence"/>
</dbReference>
<dbReference type="AlphaFoldDB" id="F9WLA8"/>
<gene>
    <name evidence="1" type="ORF">TvY486_0000860</name>
</gene>
<organism evidence="1 2">
    <name type="scientific">Trypanosoma vivax (strain Y486)</name>
    <dbReference type="NCBI Taxonomy" id="1055687"/>
    <lineage>
        <taxon>Eukaryota</taxon>
        <taxon>Discoba</taxon>
        <taxon>Euglenozoa</taxon>
        <taxon>Kinetoplastea</taxon>
        <taxon>Metakinetoplastina</taxon>
        <taxon>Trypanosomatida</taxon>
        <taxon>Trypanosomatidae</taxon>
        <taxon>Trypanosoma</taxon>
        <taxon>Duttonella</taxon>
    </lineage>
</organism>
<proteinExistence type="predicted"/>
<reference evidence="1 2" key="1">
    <citation type="journal article" date="2012" name="Proc. Natl. Acad. Sci. U.S.A.">
        <title>Antigenic diversity is generated by distinct evolutionary mechanisms in African trypanosome species.</title>
        <authorList>
            <person name="Jackson A.P."/>
            <person name="Berry A."/>
            <person name="Aslett M."/>
            <person name="Allison H.C."/>
            <person name="Burton P."/>
            <person name="Vavrova-Anderson J."/>
            <person name="Brown R."/>
            <person name="Browne H."/>
            <person name="Corton N."/>
            <person name="Hauser H."/>
            <person name="Gamble J."/>
            <person name="Gilderthorp R."/>
            <person name="Marcello L."/>
            <person name="McQuillan J."/>
            <person name="Otto T.D."/>
            <person name="Quail M.A."/>
            <person name="Sanders M.J."/>
            <person name="van Tonder A."/>
            <person name="Ginger M.L."/>
            <person name="Field M.C."/>
            <person name="Barry J.D."/>
            <person name="Hertz-Fowler C."/>
            <person name="Berriman M."/>
        </authorList>
    </citation>
    <scope>NUCLEOTIDE SEQUENCE</scope>
    <source>
        <strain evidence="1 2">Y486</strain>
    </source>
</reference>
<accession>F9WLA8</accession>
<keyword evidence="2" id="KW-1185">Reference proteome</keyword>
<feature type="non-terminal residue" evidence="1">
    <location>
        <position position="1"/>
    </location>
</feature>